<evidence type="ECO:0000313" key="1">
    <source>
        <dbReference type="EMBL" id="EKR64290.1"/>
    </source>
</evidence>
<name>A0A828Z2U9_9LEPT</name>
<organism evidence="1 2">
    <name type="scientific">Leptospira weilii str. 2006001853</name>
    <dbReference type="NCBI Taxonomy" id="1001589"/>
    <lineage>
        <taxon>Bacteria</taxon>
        <taxon>Pseudomonadati</taxon>
        <taxon>Spirochaetota</taxon>
        <taxon>Spirochaetia</taxon>
        <taxon>Leptospirales</taxon>
        <taxon>Leptospiraceae</taxon>
        <taxon>Leptospira</taxon>
    </lineage>
</organism>
<reference evidence="1 2" key="1">
    <citation type="submission" date="2012-10" db="EMBL/GenBank/DDBJ databases">
        <authorList>
            <person name="Harkins D.M."/>
            <person name="Durkin A.S."/>
            <person name="Brinkac L.M."/>
            <person name="Haft D.H."/>
            <person name="Selengut J.D."/>
            <person name="Sanka R."/>
            <person name="DePew J."/>
            <person name="Purushe J."/>
            <person name="Whelen A.C."/>
            <person name="Vinetz J.M."/>
            <person name="Sutton G.G."/>
            <person name="Nierman W.C."/>
            <person name="Fouts D.E."/>
        </authorList>
    </citation>
    <scope>NUCLEOTIDE SEQUENCE [LARGE SCALE GENOMIC DNA]</scope>
    <source>
        <strain evidence="1 2">2006001853</strain>
    </source>
</reference>
<gene>
    <name evidence="1" type="ORF">LEP1GSC036_3659</name>
</gene>
<dbReference type="AlphaFoldDB" id="A0A828Z2U9"/>
<evidence type="ECO:0000313" key="2">
    <source>
        <dbReference type="Proteomes" id="UP000001338"/>
    </source>
</evidence>
<accession>A0A828Z2U9</accession>
<dbReference type="EMBL" id="AFLV02000048">
    <property type="protein sequence ID" value="EKR64290.1"/>
    <property type="molecule type" value="Genomic_DNA"/>
</dbReference>
<protein>
    <submittedName>
        <fullName evidence="1">Uncharacterized protein</fullName>
    </submittedName>
</protein>
<dbReference type="Proteomes" id="UP000001338">
    <property type="component" value="Unassembled WGS sequence"/>
</dbReference>
<proteinExistence type="predicted"/>
<sequence>MDTSSKILFQTRFNTSSKNKKHKIFSRRNPYGFKLKIFSQFDRIKQSSDFGSKILETL</sequence>
<comment type="caution">
    <text evidence="1">The sequence shown here is derived from an EMBL/GenBank/DDBJ whole genome shotgun (WGS) entry which is preliminary data.</text>
</comment>